<evidence type="ECO:0000256" key="3">
    <source>
        <dbReference type="ARBA" id="ARBA00007985"/>
    </source>
</evidence>
<evidence type="ECO:0000313" key="10">
    <source>
        <dbReference type="EMBL" id="HIT74099.1"/>
    </source>
</evidence>
<comment type="similarity">
    <text evidence="3 8">Belongs to the class-I DAHP synthase family.</text>
</comment>
<reference evidence="10" key="2">
    <citation type="journal article" date="2021" name="PeerJ">
        <title>Extensive microbial diversity within the chicken gut microbiome revealed by metagenomics and culture.</title>
        <authorList>
            <person name="Gilroy R."/>
            <person name="Ravi A."/>
            <person name="Getino M."/>
            <person name="Pursley I."/>
            <person name="Horton D.L."/>
            <person name="Alikhan N.F."/>
            <person name="Baker D."/>
            <person name="Gharbi K."/>
            <person name="Hall N."/>
            <person name="Watson M."/>
            <person name="Adriaenssens E.M."/>
            <person name="Foster-Nyarko E."/>
            <person name="Jarju S."/>
            <person name="Secka A."/>
            <person name="Antonio M."/>
            <person name="Oren A."/>
            <person name="Chaudhuri R.R."/>
            <person name="La Ragione R."/>
            <person name="Hildebrand F."/>
            <person name="Pallen M.J."/>
        </authorList>
    </citation>
    <scope>NUCLEOTIDE SEQUENCE</scope>
    <source>
        <strain evidence="10">ChiGjej1B1-24693</strain>
    </source>
</reference>
<evidence type="ECO:0000256" key="7">
    <source>
        <dbReference type="ARBA" id="ARBA00047508"/>
    </source>
</evidence>
<comment type="function">
    <text evidence="1 8">Stereospecific condensation of phosphoenolpyruvate (PEP) and D-erythrose-4-phosphate (E4P) giving rise to 3-deoxy-D-arabino-heptulosonate-7-phosphate (DAHP).</text>
</comment>
<dbReference type="GO" id="GO:0003849">
    <property type="term" value="F:3-deoxy-7-phosphoheptulonate synthase activity"/>
    <property type="evidence" value="ECO:0007669"/>
    <property type="project" value="UniProtKB-EC"/>
</dbReference>
<evidence type="ECO:0000256" key="4">
    <source>
        <dbReference type="ARBA" id="ARBA00022605"/>
    </source>
</evidence>
<evidence type="ECO:0000256" key="8">
    <source>
        <dbReference type="PIRNR" id="PIRNR001361"/>
    </source>
</evidence>
<dbReference type="EMBL" id="DVLP01000024">
    <property type="protein sequence ID" value="HIT74099.1"/>
    <property type="molecule type" value="Genomic_DNA"/>
</dbReference>
<keyword evidence="4 8" id="KW-0028">Amino-acid biosynthesis</keyword>
<evidence type="ECO:0000256" key="6">
    <source>
        <dbReference type="ARBA" id="ARBA00023141"/>
    </source>
</evidence>
<dbReference type="SUPFAM" id="SSF51569">
    <property type="entry name" value="Aldolase"/>
    <property type="match status" value="1"/>
</dbReference>
<dbReference type="GO" id="GO:0005737">
    <property type="term" value="C:cytoplasm"/>
    <property type="evidence" value="ECO:0007669"/>
    <property type="project" value="TreeGrafter"/>
</dbReference>
<comment type="caution">
    <text evidence="10">The sequence shown here is derived from an EMBL/GenBank/DDBJ whole genome shotgun (WGS) entry which is preliminary data.</text>
</comment>
<dbReference type="InterPro" id="IPR006218">
    <property type="entry name" value="DAHP1/KDSA"/>
</dbReference>
<evidence type="ECO:0000256" key="1">
    <source>
        <dbReference type="ARBA" id="ARBA00003726"/>
    </source>
</evidence>
<evidence type="ECO:0000256" key="5">
    <source>
        <dbReference type="ARBA" id="ARBA00022679"/>
    </source>
</evidence>
<dbReference type="EC" id="2.5.1.54" evidence="8"/>
<dbReference type="NCBIfam" id="NF009395">
    <property type="entry name" value="PRK12755.1"/>
    <property type="match status" value="1"/>
</dbReference>
<dbReference type="PANTHER" id="PTHR21225">
    <property type="entry name" value="PHOSPHO-2-DEHYDRO-3-DEOXYHEPTONATE ALDOLASE DAHP SYNTHETASE"/>
    <property type="match status" value="1"/>
</dbReference>
<dbReference type="GO" id="GO:0009073">
    <property type="term" value="P:aromatic amino acid family biosynthetic process"/>
    <property type="evidence" value="ECO:0007669"/>
    <property type="project" value="UniProtKB-KW"/>
</dbReference>
<name>A0A9D1GVF0_9ACTN</name>
<dbReference type="Pfam" id="PF00793">
    <property type="entry name" value="DAHP_synth_1"/>
    <property type="match status" value="1"/>
</dbReference>
<dbReference type="AlphaFoldDB" id="A0A9D1GVF0"/>
<accession>A0A9D1GVF0</accession>
<evidence type="ECO:0000259" key="9">
    <source>
        <dbReference type="Pfam" id="PF00793"/>
    </source>
</evidence>
<dbReference type="InterPro" id="IPR006219">
    <property type="entry name" value="DAHP_synth_1"/>
</dbReference>
<dbReference type="NCBIfam" id="TIGR00034">
    <property type="entry name" value="aroFGH"/>
    <property type="match status" value="1"/>
</dbReference>
<organism evidence="10 11">
    <name type="scientific">Candidatus Avipropionibacterium avicola</name>
    <dbReference type="NCBI Taxonomy" id="2840701"/>
    <lineage>
        <taxon>Bacteria</taxon>
        <taxon>Bacillati</taxon>
        <taxon>Actinomycetota</taxon>
        <taxon>Actinomycetes</taxon>
        <taxon>Propionibacteriales</taxon>
        <taxon>Propionibacteriaceae</taxon>
        <taxon>Propionibacteriaceae incertae sedis</taxon>
        <taxon>Candidatus Avipropionibacterium</taxon>
    </lineage>
</organism>
<dbReference type="GO" id="GO:0008652">
    <property type="term" value="P:amino acid biosynthetic process"/>
    <property type="evidence" value="ECO:0007669"/>
    <property type="project" value="UniProtKB-KW"/>
</dbReference>
<gene>
    <name evidence="10" type="ORF">IAA98_00765</name>
</gene>
<proteinExistence type="inferred from homology"/>
<keyword evidence="6 8" id="KW-0057">Aromatic amino acid biosynthesis</keyword>
<comment type="pathway">
    <text evidence="2 8">Metabolic intermediate biosynthesis; chorismate biosynthesis; chorismate from D-erythrose 4-phosphate and phosphoenolpyruvate: step 1/7.</text>
</comment>
<dbReference type="Gene3D" id="3.20.20.70">
    <property type="entry name" value="Aldolase class I"/>
    <property type="match status" value="1"/>
</dbReference>
<evidence type="ECO:0000313" key="11">
    <source>
        <dbReference type="Proteomes" id="UP000886842"/>
    </source>
</evidence>
<comment type="catalytic activity">
    <reaction evidence="7 8">
        <text>D-erythrose 4-phosphate + phosphoenolpyruvate + H2O = 7-phospho-2-dehydro-3-deoxy-D-arabino-heptonate + phosphate</text>
        <dbReference type="Rhea" id="RHEA:14717"/>
        <dbReference type="ChEBI" id="CHEBI:15377"/>
        <dbReference type="ChEBI" id="CHEBI:16897"/>
        <dbReference type="ChEBI" id="CHEBI:43474"/>
        <dbReference type="ChEBI" id="CHEBI:58394"/>
        <dbReference type="ChEBI" id="CHEBI:58702"/>
        <dbReference type="EC" id="2.5.1.54"/>
    </reaction>
</comment>
<protein>
    <recommendedName>
        <fullName evidence="8">Phospho-2-dehydro-3-deoxyheptonate aldolase</fullName>
        <ecNumber evidence="8">2.5.1.54</ecNumber>
    </recommendedName>
</protein>
<evidence type="ECO:0000256" key="2">
    <source>
        <dbReference type="ARBA" id="ARBA00004688"/>
    </source>
</evidence>
<keyword evidence="5 8" id="KW-0808">Transferase</keyword>
<sequence>MNTDTQVTSRTSNLRVRGFAPLVTPAELRRELPLQEHHGDVVRAGREAVRAVMNGDDDRLVVVIGPCSIHDTEAGLDYARRLQELAERHRDDLVVVMRTYFEKPRTTVGWKGLINDPHLDGSHDITAGLRIARQFLIDVTEIGLPTSMEFLEPISPQHLADLMSWGAIGARTAESQIHRQLTSGLSMPVGFKNGTDGSVQVAIDGCRASAAAQTFLGIDDDGRACLVSTTGNPDAHVVLRGGATGPNHGPGPVGQACAQLAAAGLVPRLMIDASHGNSGKNHLRQAEVVHEIADQVAGGGTGVAGVMVESFLVGGRQDLDVTRAPQELTYGQSVTDACLGWDMTVDVLQALASASAARRKAAAGVG</sequence>
<dbReference type="InterPro" id="IPR013785">
    <property type="entry name" value="Aldolase_TIM"/>
</dbReference>
<dbReference type="PANTHER" id="PTHR21225:SF12">
    <property type="entry name" value="PHOSPHO-2-DEHYDRO-3-DEOXYHEPTONATE ALDOLASE, TYROSINE-INHIBITED"/>
    <property type="match status" value="1"/>
</dbReference>
<dbReference type="FunFam" id="3.20.20.70:FF:000005">
    <property type="entry name" value="Phospho-2-dehydro-3-deoxyheptonate aldolase"/>
    <property type="match status" value="1"/>
</dbReference>
<feature type="domain" description="DAHP synthetase I/KDSA" evidence="9">
    <location>
        <begin position="51"/>
        <end position="348"/>
    </location>
</feature>
<reference evidence="10" key="1">
    <citation type="submission" date="2020-10" db="EMBL/GenBank/DDBJ databases">
        <authorList>
            <person name="Gilroy R."/>
        </authorList>
    </citation>
    <scope>NUCLEOTIDE SEQUENCE</scope>
    <source>
        <strain evidence="10">ChiGjej1B1-24693</strain>
    </source>
</reference>
<dbReference type="PIRSF" id="PIRSF001361">
    <property type="entry name" value="DAHP_synthase"/>
    <property type="match status" value="1"/>
</dbReference>
<dbReference type="Proteomes" id="UP000886842">
    <property type="component" value="Unassembled WGS sequence"/>
</dbReference>